<dbReference type="Proteomes" id="UP001150581">
    <property type="component" value="Unassembled WGS sequence"/>
</dbReference>
<keyword evidence="2" id="KW-1185">Reference proteome</keyword>
<accession>A0ACC1IEE2</accession>
<protein>
    <submittedName>
        <fullName evidence="1">Metalloendopeptidase</fullName>
        <ecNumber evidence="1">3.4.24.37</ecNumber>
    </submittedName>
</protein>
<name>A0ACC1IEE2_9FUNG</name>
<dbReference type="EC" id="3.4.24.37" evidence="1"/>
<gene>
    <name evidence="1" type="primary">PRD1_2</name>
    <name evidence="1" type="ORF">LPJ66_005690</name>
</gene>
<organism evidence="1 2">
    <name type="scientific">Kickxella alabastrina</name>
    <dbReference type="NCBI Taxonomy" id="61397"/>
    <lineage>
        <taxon>Eukaryota</taxon>
        <taxon>Fungi</taxon>
        <taxon>Fungi incertae sedis</taxon>
        <taxon>Zoopagomycota</taxon>
        <taxon>Kickxellomycotina</taxon>
        <taxon>Kickxellomycetes</taxon>
        <taxon>Kickxellales</taxon>
        <taxon>Kickxellaceae</taxon>
        <taxon>Kickxella</taxon>
    </lineage>
</organism>
<sequence>MTKFISKRTMLNFDLSPDDIALTVDEMIAESKAILDQVAAEAVPTFNNVIVPLATRENTQNADYSVISFLQNVSTKKEVRDASTKGEEKLNAFEIEMIMREDVYKAVRAVYDNPAELAALGPEDLRLVGKMEQEYRHNGLALSVEKRKKLGQINKRLSDLGIKFNSNINKSTGRVLFTREDLDGLADDYFEGRKMEVVDGVEKYVVTTKSPDMSPVMQAAKNEQTRKRLLTLNKQLCPENIALMQETIALRTEAAQLLEFKTHAEFKLSKVGKTPKEVMNFEHDMQTRLQLLAKTEFKKLEKLKQAENKAAGVPYKGLYLWDHRYYSTLLKEHEHSISEDEVKQYFPVKEVMRGILDIYQKMFSLRFTKVENPPVWHNDVDMYEVWEATSDDFVGHFYLDLYPRENKYNHAAVWPIRAGYDREDGTREYPVAAMVANFPKPTGSTPALLTHGNVVTFLHELGHVFHGMCSVTKWAKFHGTNTERDFVEAPSQMLENWGWEPSVLRKFAVHHKTGEPIPEDFVKRLVAAKNKGSGLSNLGQVFFGLYDMAIHDTADGKVDAKAIYNKLREGITMFKNGDIDSWGMATFGHMMGGYDTGYYGYLWSQVFSADMFASRFFKEGIDNPKTGLDYRREILLPGGSRDASVSLEKFLGRKPNNTAFLESIGLKLD</sequence>
<comment type="caution">
    <text evidence="1">The sequence shown here is derived from an EMBL/GenBank/DDBJ whole genome shotgun (WGS) entry which is preliminary data.</text>
</comment>
<dbReference type="EMBL" id="JANBPG010000819">
    <property type="protein sequence ID" value="KAJ1893543.1"/>
    <property type="molecule type" value="Genomic_DNA"/>
</dbReference>
<proteinExistence type="predicted"/>
<evidence type="ECO:0000313" key="1">
    <source>
        <dbReference type="EMBL" id="KAJ1893543.1"/>
    </source>
</evidence>
<reference evidence="1" key="1">
    <citation type="submission" date="2022-07" db="EMBL/GenBank/DDBJ databases">
        <title>Phylogenomic reconstructions and comparative analyses of Kickxellomycotina fungi.</title>
        <authorList>
            <person name="Reynolds N.K."/>
            <person name="Stajich J.E."/>
            <person name="Barry K."/>
            <person name="Grigoriev I.V."/>
            <person name="Crous P."/>
            <person name="Smith M.E."/>
        </authorList>
    </citation>
    <scope>NUCLEOTIDE SEQUENCE</scope>
    <source>
        <strain evidence="1">Benny 63K</strain>
    </source>
</reference>
<keyword evidence="1" id="KW-0378">Hydrolase</keyword>
<evidence type="ECO:0000313" key="2">
    <source>
        <dbReference type="Proteomes" id="UP001150581"/>
    </source>
</evidence>